<accession>A0A0J8DXI4</accession>
<dbReference type="KEGG" id="bvg:104884238"/>
<dbReference type="AlphaFoldDB" id="A0A0J8DXI4"/>
<dbReference type="EMBL" id="KQ090453">
    <property type="protein sequence ID" value="KMS95560.1"/>
    <property type="molecule type" value="Genomic_DNA"/>
</dbReference>
<name>A0A0J8DXI4_BETVV</name>
<dbReference type="OrthoDB" id="783490at2759"/>
<evidence type="ECO:0000313" key="3">
    <source>
        <dbReference type="Proteomes" id="UP000035740"/>
    </source>
</evidence>
<feature type="region of interest" description="Disordered" evidence="1">
    <location>
        <begin position="1"/>
        <end position="47"/>
    </location>
</feature>
<gene>
    <name evidence="2" type="ORF">BVRB_007060</name>
</gene>
<dbReference type="PANTHER" id="PTHR37265">
    <property type="entry name" value="OS01G0195300 PROTEIN"/>
    <property type="match status" value="1"/>
</dbReference>
<feature type="compositionally biased region" description="Basic residues" evidence="1">
    <location>
        <begin position="7"/>
        <end position="20"/>
    </location>
</feature>
<dbReference type="Gramene" id="KMS95560">
    <property type="protein sequence ID" value="KMS95560"/>
    <property type="gene ID" value="BVRB_007060"/>
</dbReference>
<organism evidence="2 3">
    <name type="scientific">Beta vulgaris subsp. vulgaris</name>
    <name type="common">Beet</name>
    <dbReference type="NCBI Taxonomy" id="3555"/>
    <lineage>
        <taxon>Eukaryota</taxon>
        <taxon>Viridiplantae</taxon>
        <taxon>Streptophyta</taxon>
        <taxon>Embryophyta</taxon>
        <taxon>Tracheophyta</taxon>
        <taxon>Spermatophyta</taxon>
        <taxon>Magnoliopsida</taxon>
        <taxon>eudicotyledons</taxon>
        <taxon>Gunneridae</taxon>
        <taxon>Pentapetalae</taxon>
        <taxon>Caryophyllales</taxon>
        <taxon>Chenopodiaceae</taxon>
        <taxon>Betoideae</taxon>
        <taxon>Beta</taxon>
    </lineage>
</organism>
<dbReference type="PANTHER" id="PTHR37265:SF5">
    <property type="entry name" value="OS01G0195300 PROTEIN"/>
    <property type="match status" value="1"/>
</dbReference>
<proteinExistence type="predicted"/>
<keyword evidence="3" id="KW-1185">Reference proteome</keyword>
<protein>
    <submittedName>
        <fullName evidence="2">Uncharacterized protein</fullName>
    </submittedName>
</protein>
<evidence type="ECO:0000256" key="1">
    <source>
        <dbReference type="SAM" id="MobiDB-lite"/>
    </source>
</evidence>
<evidence type="ECO:0000313" key="2">
    <source>
        <dbReference type="EMBL" id="KMS95560.1"/>
    </source>
</evidence>
<reference evidence="2 3" key="1">
    <citation type="journal article" date="2014" name="Nature">
        <title>The genome of the recently domesticated crop plant sugar beet (Beta vulgaris).</title>
        <authorList>
            <person name="Dohm J.C."/>
            <person name="Minoche A.E."/>
            <person name="Holtgrawe D."/>
            <person name="Capella-Gutierrez S."/>
            <person name="Zakrzewski F."/>
            <person name="Tafer H."/>
            <person name="Rupp O."/>
            <person name="Sorensen T.R."/>
            <person name="Stracke R."/>
            <person name="Reinhardt R."/>
            <person name="Goesmann A."/>
            <person name="Kraft T."/>
            <person name="Schulz B."/>
            <person name="Stadler P.F."/>
            <person name="Schmidt T."/>
            <person name="Gabaldon T."/>
            <person name="Lehrach H."/>
            <person name="Weisshaar B."/>
            <person name="Himmelbauer H."/>
        </authorList>
    </citation>
    <scope>NUCLEOTIDE SEQUENCE [LARGE SCALE GENOMIC DNA]</scope>
    <source>
        <tissue evidence="2">Taproot</tissue>
    </source>
</reference>
<sequence>MSEQHHHNTHKRPSQHHHNTLSKIPKQPPPPLSPSHHHFLSPETSANYDDDDVAAEQLISTLLASPPNKTTSFQVKFVSYPYLPLPPFECSSSYVTINGNEETCGSSFSDTHCSLMASVDTCGTQTHISRDSFAFLKVPNDAVFLGQTQQDDHLLRDWDWTDLLGEDEFRREN</sequence>
<dbReference type="Proteomes" id="UP000035740">
    <property type="component" value="Unassembled WGS sequence"/>
</dbReference>